<keyword evidence="3" id="KW-0633">Potassium transport</keyword>
<dbReference type="SUPFAM" id="SSF81324">
    <property type="entry name" value="Voltage-gated potassium channels"/>
    <property type="match status" value="1"/>
</dbReference>
<evidence type="ECO:0000256" key="5">
    <source>
        <dbReference type="ARBA" id="ARBA00022826"/>
    </source>
</evidence>
<dbReference type="PANTHER" id="PTHR11537:SF252">
    <property type="entry name" value="POTASSIUM VOLTAGE-GATED CHANNEL PROTEIN SHAW"/>
    <property type="match status" value="1"/>
</dbReference>
<keyword evidence="5" id="KW-0631">Potassium channel</keyword>
<dbReference type="InterPro" id="IPR000210">
    <property type="entry name" value="BTB/POZ_dom"/>
</dbReference>
<dbReference type="SMART" id="SM00225">
    <property type="entry name" value="BTB"/>
    <property type="match status" value="1"/>
</dbReference>
<dbReference type="FunFam" id="1.10.287.70:FF:000002">
    <property type="entry name" value="Potassium voltage-gated channel subfamily a member"/>
    <property type="match status" value="1"/>
</dbReference>
<feature type="transmembrane region" description="Helical" evidence="14">
    <location>
        <begin position="175"/>
        <end position="193"/>
    </location>
</feature>
<feature type="compositionally biased region" description="Polar residues" evidence="13">
    <location>
        <begin position="617"/>
        <end position="630"/>
    </location>
</feature>
<dbReference type="Gene3D" id="1.10.287.70">
    <property type="match status" value="1"/>
</dbReference>
<feature type="region of interest" description="Disordered" evidence="13">
    <location>
        <begin position="426"/>
        <end position="458"/>
    </location>
</feature>
<dbReference type="InterPro" id="IPR028325">
    <property type="entry name" value="VG_K_chnl"/>
</dbReference>
<evidence type="ECO:0000256" key="7">
    <source>
        <dbReference type="ARBA" id="ARBA00022958"/>
    </source>
</evidence>
<keyword evidence="9" id="KW-0406">Ion transport</keyword>
<dbReference type="InterPro" id="IPR011333">
    <property type="entry name" value="SKP1/BTB/POZ_sf"/>
</dbReference>
<keyword evidence="7" id="KW-0630">Potassium</keyword>
<evidence type="ECO:0000256" key="3">
    <source>
        <dbReference type="ARBA" id="ARBA00022538"/>
    </source>
</evidence>
<feature type="region of interest" description="Disordered" evidence="13">
    <location>
        <begin position="573"/>
        <end position="640"/>
    </location>
</feature>
<evidence type="ECO:0000256" key="11">
    <source>
        <dbReference type="ARBA" id="ARBA00023303"/>
    </source>
</evidence>
<dbReference type="InterPro" id="IPR003131">
    <property type="entry name" value="T1-type_BTB"/>
</dbReference>
<dbReference type="InterPro" id="IPR003968">
    <property type="entry name" value="K_chnl_volt-dep_Kv"/>
</dbReference>
<dbReference type="PRINTS" id="PR01498">
    <property type="entry name" value="SHAWCHANNEL"/>
</dbReference>
<evidence type="ECO:0000256" key="12">
    <source>
        <dbReference type="ARBA" id="ARBA00061303"/>
    </source>
</evidence>
<dbReference type="SUPFAM" id="SSF54695">
    <property type="entry name" value="POZ domain"/>
    <property type="match status" value="1"/>
</dbReference>
<dbReference type="GO" id="GO:0008076">
    <property type="term" value="C:voltage-gated potassium channel complex"/>
    <property type="evidence" value="ECO:0007669"/>
    <property type="project" value="InterPro"/>
</dbReference>
<reference evidence="16 17" key="1">
    <citation type="submission" date="2020-06" db="EMBL/GenBank/DDBJ databases">
        <authorList>
            <person name="Li R."/>
            <person name="Bekaert M."/>
        </authorList>
    </citation>
    <scope>NUCLEOTIDE SEQUENCE [LARGE SCALE GENOMIC DNA]</scope>
    <source>
        <strain evidence="17">wild</strain>
    </source>
</reference>
<evidence type="ECO:0000313" key="17">
    <source>
        <dbReference type="Proteomes" id="UP000507470"/>
    </source>
</evidence>
<feature type="transmembrane region" description="Helical" evidence="14">
    <location>
        <begin position="388"/>
        <end position="416"/>
    </location>
</feature>
<evidence type="ECO:0000256" key="2">
    <source>
        <dbReference type="ARBA" id="ARBA00022448"/>
    </source>
</evidence>
<comment type="similarity">
    <text evidence="12">Belongs to the potassium channel family. C (Shaw) (TC 1.A.1.2) subfamily. Shaw sub-subfamily.</text>
</comment>
<feature type="transmembrane region" description="Helical" evidence="14">
    <location>
        <begin position="357"/>
        <end position="376"/>
    </location>
</feature>
<evidence type="ECO:0000256" key="9">
    <source>
        <dbReference type="ARBA" id="ARBA00023065"/>
    </source>
</evidence>
<keyword evidence="8 14" id="KW-1133">Transmembrane helix</keyword>
<dbReference type="GO" id="GO:0032809">
    <property type="term" value="C:neuronal cell body membrane"/>
    <property type="evidence" value="ECO:0007669"/>
    <property type="project" value="TreeGrafter"/>
</dbReference>
<dbReference type="CDD" id="cd18416">
    <property type="entry name" value="BTB_Shaw-like"/>
    <property type="match status" value="1"/>
</dbReference>
<dbReference type="OrthoDB" id="10025005at2759"/>
<evidence type="ECO:0000256" key="10">
    <source>
        <dbReference type="ARBA" id="ARBA00023136"/>
    </source>
</evidence>
<dbReference type="Pfam" id="PF02214">
    <property type="entry name" value="BTB_2"/>
    <property type="match status" value="1"/>
</dbReference>
<keyword evidence="11" id="KW-0407">Ion channel</keyword>
<evidence type="ECO:0000256" key="13">
    <source>
        <dbReference type="SAM" id="MobiDB-lite"/>
    </source>
</evidence>
<dbReference type="GO" id="GO:0032590">
    <property type="term" value="C:dendrite membrane"/>
    <property type="evidence" value="ECO:0007669"/>
    <property type="project" value="TreeGrafter"/>
</dbReference>
<evidence type="ECO:0000256" key="6">
    <source>
        <dbReference type="ARBA" id="ARBA00022882"/>
    </source>
</evidence>
<dbReference type="FunFam" id="3.30.710.10:FF:000020">
    <property type="entry name" value="Potassium voltage-gated channel protein Shaw"/>
    <property type="match status" value="1"/>
</dbReference>
<keyword evidence="10 14" id="KW-0472">Membrane</keyword>
<feature type="domain" description="BTB" evidence="15">
    <location>
        <begin position="10"/>
        <end position="110"/>
    </location>
</feature>
<proteinExistence type="inferred from homology"/>
<evidence type="ECO:0000256" key="8">
    <source>
        <dbReference type="ARBA" id="ARBA00022989"/>
    </source>
</evidence>
<gene>
    <name evidence="16" type="ORF">MCOR_23874</name>
</gene>
<dbReference type="EMBL" id="CACVKT020004198">
    <property type="protein sequence ID" value="CAC5388622.1"/>
    <property type="molecule type" value="Genomic_DNA"/>
</dbReference>
<dbReference type="Pfam" id="PF00520">
    <property type="entry name" value="Ion_trans"/>
    <property type="match status" value="1"/>
</dbReference>
<keyword evidence="2" id="KW-0813">Transport</keyword>
<dbReference type="GO" id="GO:0051260">
    <property type="term" value="P:protein homooligomerization"/>
    <property type="evidence" value="ECO:0007669"/>
    <property type="project" value="InterPro"/>
</dbReference>
<sequence length="944" mass="106050">MTMNNMDADNRVIINVGGIRHETYKATLKKIPATRLSRLTEALANYDPVLNEYFFDRHPGVFAQILNYYRSGKLHYPTDVCGPLFEEELEFWGLDSNQVEPCCWMTYTTHRDTAEVLATLDRLDLDTDKPTEDDIMKKFGWGDEYQSGDLNCWQRIQPKIWALFDEPYSSTPAKVIAVVSVFFIVTSILSFCLKTHPEMRVPILKNATVNISNTTIWRIEKLKTEPHEAFFYIECASNAWFTFEIIIRLIVAPYKLEFLRAPVNIIDIVATLSFYLDFLLTKLKQESDILEFFSIIRIMRLCKLTRHSSGLKILIHTFKASARELLLLVFFLVLGIVVFAALIYYAERIQYNPDNDFTSIPIGLWWAIVTMTTVGYGDMVPKTYVGMFVGALCALLGVLTIALPVPVIVSNFALFYSHTQARSKLPKKRRRVLPVEQPRPKGPKAPGVPGGGGPQARRVNAIKHNHPGALDVKINRIAQGGAIQEMFPFRSRNGEESIPMLMLNHTDKEDSLPRSRPQSNLEKSPPRLVEISSNPGTPLKVTEIKASDTQGTTALTSLIMAPKAAGLAPKSTIVPSATTHPNSVSSSPPMPRSRDTKLIPNSGHVENGKPDTKVSPIDTNKNSEQRSANHTPSSSPPTSNNLVAVNTCIQTILLILNKVYSNLVFPKNPKKIAYVQCYDTINGGWRGTSCLSVSIQYYDTINGGWRGTSCSSVSIQYYDIINRRWRGSCCSSVSIQYYNIINRRWRGSCCSSVSIQYYDTINGGWRGTSCSSVSIQYYDTINGRWRGTSCSSVSIQYYDTINGGWRGTSCLSVSIQYYDTINRRWRGSCCSSVSIQYYDTINRGWRGLFYSSVSIQYYDTINRGWRGTCCSSVSIQYYDTINGGWRGTSCSSVSIQYYDTINGGWRGTSCSSVSIQYYDTINGGWRGTCCSSVSIQYYDTINRG</sequence>
<name>A0A6J8BY58_MYTCO</name>
<feature type="transmembrane region" description="Helical" evidence="14">
    <location>
        <begin position="325"/>
        <end position="345"/>
    </location>
</feature>
<comment type="subcellular location">
    <subcellularLocation>
        <location evidence="1">Membrane</location>
        <topology evidence="1">Multi-pass membrane protein</topology>
    </subcellularLocation>
</comment>
<dbReference type="GO" id="GO:0005251">
    <property type="term" value="F:delayed rectifier potassium channel activity"/>
    <property type="evidence" value="ECO:0007669"/>
    <property type="project" value="TreeGrafter"/>
</dbReference>
<evidence type="ECO:0000256" key="4">
    <source>
        <dbReference type="ARBA" id="ARBA00022692"/>
    </source>
</evidence>
<evidence type="ECO:0000256" key="1">
    <source>
        <dbReference type="ARBA" id="ARBA00004141"/>
    </source>
</evidence>
<evidence type="ECO:0000256" key="14">
    <source>
        <dbReference type="SAM" id="Phobius"/>
    </source>
</evidence>
<organism evidence="16 17">
    <name type="scientific">Mytilus coruscus</name>
    <name type="common">Sea mussel</name>
    <dbReference type="NCBI Taxonomy" id="42192"/>
    <lineage>
        <taxon>Eukaryota</taxon>
        <taxon>Metazoa</taxon>
        <taxon>Spiralia</taxon>
        <taxon>Lophotrochozoa</taxon>
        <taxon>Mollusca</taxon>
        <taxon>Bivalvia</taxon>
        <taxon>Autobranchia</taxon>
        <taxon>Pteriomorphia</taxon>
        <taxon>Mytilida</taxon>
        <taxon>Mytiloidea</taxon>
        <taxon>Mytilidae</taxon>
        <taxon>Mytilinae</taxon>
        <taxon>Mytilus</taxon>
    </lineage>
</organism>
<dbReference type="GO" id="GO:0001508">
    <property type="term" value="P:action potential"/>
    <property type="evidence" value="ECO:0007669"/>
    <property type="project" value="TreeGrafter"/>
</dbReference>
<keyword evidence="17" id="KW-1185">Reference proteome</keyword>
<feature type="region of interest" description="Disordered" evidence="13">
    <location>
        <begin position="508"/>
        <end position="545"/>
    </location>
</feature>
<dbReference type="InterPro" id="IPR027359">
    <property type="entry name" value="Volt_channel_dom_sf"/>
</dbReference>
<dbReference type="Gene3D" id="1.20.120.350">
    <property type="entry name" value="Voltage-gated potassium channels. Chain C"/>
    <property type="match status" value="1"/>
</dbReference>
<dbReference type="GO" id="GO:0042734">
    <property type="term" value="C:presynaptic membrane"/>
    <property type="evidence" value="ECO:0007669"/>
    <property type="project" value="TreeGrafter"/>
</dbReference>
<dbReference type="FunFam" id="1.20.120.350:FF:000047">
    <property type="entry name" value="Uncharacterized protein, isoform C"/>
    <property type="match status" value="1"/>
</dbReference>
<keyword evidence="6" id="KW-0851">Voltage-gated channel</keyword>
<keyword evidence="4 14" id="KW-0812">Transmembrane</keyword>
<dbReference type="InterPro" id="IPR005821">
    <property type="entry name" value="Ion_trans_dom"/>
</dbReference>
<dbReference type="PRINTS" id="PR01491">
    <property type="entry name" value="KVCHANNEL"/>
</dbReference>
<dbReference type="AlphaFoldDB" id="A0A6J8BY58"/>
<dbReference type="Gene3D" id="3.30.710.10">
    <property type="entry name" value="Potassium Channel Kv1.1, Chain A"/>
    <property type="match status" value="1"/>
</dbReference>
<evidence type="ECO:0000313" key="16">
    <source>
        <dbReference type="EMBL" id="CAC5388622.1"/>
    </source>
</evidence>
<evidence type="ECO:0000259" key="15">
    <source>
        <dbReference type="SMART" id="SM00225"/>
    </source>
</evidence>
<dbReference type="PANTHER" id="PTHR11537">
    <property type="entry name" value="VOLTAGE-GATED POTASSIUM CHANNEL"/>
    <property type="match status" value="1"/>
</dbReference>
<dbReference type="GO" id="GO:0043679">
    <property type="term" value="C:axon terminus"/>
    <property type="evidence" value="ECO:0007669"/>
    <property type="project" value="TreeGrafter"/>
</dbReference>
<dbReference type="InterPro" id="IPR003974">
    <property type="entry name" value="K_chnl_volt-dep_Kv3"/>
</dbReference>
<dbReference type="Proteomes" id="UP000507470">
    <property type="component" value="Unassembled WGS sequence"/>
</dbReference>
<accession>A0A6J8BY58</accession>
<protein>
    <submittedName>
        <fullName evidence="16">KCNC1</fullName>
    </submittedName>
</protein>
<dbReference type="GO" id="GO:0045211">
    <property type="term" value="C:postsynaptic membrane"/>
    <property type="evidence" value="ECO:0007669"/>
    <property type="project" value="TreeGrafter"/>
</dbReference>
<dbReference type="PRINTS" id="PR00169">
    <property type="entry name" value="KCHANNEL"/>
</dbReference>